<dbReference type="Proteomes" id="UP000765338">
    <property type="component" value="Unassembled WGS sequence"/>
</dbReference>
<name>A0ABR5ZUM6_9PROT</name>
<keyword evidence="2" id="KW-1185">Reference proteome</keyword>
<reference evidence="1 2" key="1">
    <citation type="submission" date="2017-10" db="EMBL/GenBank/DDBJ databases">
        <authorList>
            <person name="Jakob F."/>
        </authorList>
    </citation>
    <scope>NUCLEOTIDE SEQUENCE [LARGE SCALE GENOMIC DNA]</scope>
    <source>
        <strain evidence="1 2">TMW 2.1889</strain>
    </source>
</reference>
<evidence type="ECO:0000313" key="1">
    <source>
        <dbReference type="EMBL" id="MBA5728001.1"/>
    </source>
</evidence>
<gene>
    <name evidence="1" type="ORF">CPA56_08455</name>
</gene>
<organism evidence="1 2">
    <name type="scientific">Bombella mellum</name>
    <dbReference type="NCBI Taxonomy" id="2039288"/>
    <lineage>
        <taxon>Bacteria</taxon>
        <taxon>Pseudomonadati</taxon>
        <taxon>Pseudomonadota</taxon>
        <taxon>Alphaproteobacteria</taxon>
        <taxon>Acetobacterales</taxon>
        <taxon>Acetobacteraceae</taxon>
        <taxon>Bombella</taxon>
    </lineage>
</organism>
<dbReference type="EMBL" id="PDLY01000005">
    <property type="protein sequence ID" value="MBA5728001.1"/>
    <property type="molecule type" value="Genomic_DNA"/>
</dbReference>
<sequence length="65" mass="7577">MQEENSIPPRLRRQKTVLRDYKKGRHMQRKGLSHEGNLLIGQIISVMFTVSQYFSDGNTRFGLPD</sequence>
<evidence type="ECO:0000313" key="2">
    <source>
        <dbReference type="Proteomes" id="UP000765338"/>
    </source>
</evidence>
<proteinExistence type="predicted"/>
<accession>A0ABR5ZUM6</accession>
<protein>
    <submittedName>
        <fullName evidence="1">Uncharacterized protein</fullName>
    </submittedName>
</protein>
<comment type="caution">
    <text evidence="1">The sequence shown here is derived from an EMBL/GenBank/DDBJ whole genome shotgun (WGS) entry which is preliminary data.</text>
</comment>